<dbReference type="AlphaFoldDB" id="A0A813IZR6"/>
<protein>
    <recommendedName>
        <fullName evidence="3">RAP domain-containing protein</fullName>
    </recommendedName>
</protein>
<comment type="caution">
    <text evidence="1">The sequence shown here is derived from an EMBL/GenBank/DDBJ whole genome shotgun (WGS) entry which is preliminary data.</text>
</comment>
<organism evidence="1 2">
    <name type="scientific">Polarella glacialis</name>
    <name type="common">Dinoflagellate</name>
    <dbReference type="NCBI Taxonomy" id="89957"/>
    <lineage>
        <taxon>Eukaryota</taxon>
        <taxon>Sar</taxon>
        <taxon>Alveolata</taxon>
        <taxon>Dinophyceae</taxon>
        <taxon>Suessiales</taxon>
        <taxon>Suessiaceae</taxon>
        <taxon>Polarella</taxon>
    </lineage>
</organism>
<name>A0A813IZR6_POLGL</name>
<dbReference type="Proteomes" id="UP000626109">
    <property type="component" value="Unassembled WGS sequence"/>
</dbReference>
<accession>A0A813IZR6</accession>
<sequence length="144" mass="15903">MAPEAPALETFLGNKERLRGARLELDKDSAAGGPVKELVTQLRAALPAALPGELSEERFRVPDSPYVVDFALEGPKALLIVPRPEHRAAGSSQQLSGRGQLMEKTLEAMGWRTCWMWPEEWSPKLLSTPEDEVKEAFQNLLGKP</sequence>
<evidence type="ECO:0000313" key="2">
    <source>
        <dbReference type="Proteomes" id="UP000626109"/>
    </source>
</evidence>
<reference evidence="1" key="1">
    <citation type="submission" date="2021-02" db="EMBL/GenBank/DDBJ databases">
        <authorList>
            <person name="Dougan E. K."/>
            <person name="Rhodes N."/>
            <person name="Thang M."/>
            <person name="Chan C."/>
        </authorList>
    </citation>
    <scope>NUCLEOTIDE SEQUENCE</scope>
</reference>
<evidence type="ECO:0000313" key="1">
    <source>
        <dbReference type="EMBL" id="CAE8667582.1"/>
    </source>
</evidence>
<evidence type="ECO:0008006" key="3">
    <source>
        <dbReference type="Google" id="ProtNLM"/>
    </source>
</evidence>
<proteinExistence type="predicted"/>
<gene>
    <name evidence="1" type="ORF">PGLA2088_LOCUS16640</name>
</gene>
<dbReference type="EMBL" id="CAJNNW010021196">
    <property type="protein sequence ID" value="CAE8667582.1"/>
    <property type="molecule type" value="Genomic_DNA"/>
</dbReference>